<evidence type="ECO:0000256" key="1">
    <source>
        <dbReference type="SAM" id="Phobius"/>
    </source>
</evidence>
<keyword evidence="1" id="KW-1133">Transmembrane helix</keyword>
<dbReference type="EMBL" id="BARU01025415">
    <property type="protein sequence ID" value="GAH66150.1"/>
    <property type="molecule type" value="Genomic_DNA"/>
</dbReference>
<sequence>MGAMGEFASRVRGYFSSAGRGLGRTVGRSTRDVVTTIEDRPDIGPIEVDLPYPLPTREDPLAYVLFFVAGITLVVTVIMVVGFYFAQGEVPSEMAVAVGATALVLGVVGNLRVIAGYLEKNSTRLLRPLVGLGIPLLSALHYWFNPVAAI</sequence>
<gene>
    <name evidence="2" type="ORF">S03H2_40947</name>
</gene>
<feature type="non-terminal residue" evidence="2">
    <location>
        <position position="150"/>
    </location>
</feature>
<reference evidence="2" key="1">
    <citation type="journal article" date="2014" name="Front. Microbiol.">
        <title>High frequency of phylogenetically diverse reductive dehalogenase-homologous genes in deep subseafloor sedimentary metagenomes.</title>
        <authorList>
            <person name="Kawai M."/>
            <person name="Futagami T."/>
            <person name="Toyoda A."/>
            <person name="Takaki Y."/>
            <person name="Nishi S."/>
            <person name="Hori S."/>
            <person name="Arai W."/>
            <person name="Tsubouchi T."/>
            <person name="Morono Y."/>
            <person name="Uchiyama I."/>
            <person name="Ito T."/>
            <person name="Fujiyama A."/>
            <person name="Inagaki F."/>
            <person name="Takami H."/>
        </authorList>
    </citation>
    <scope>NUCLEOTIDE SEQUENCE</scope>
    <source>
        <strain evidence="2">Expedition CK06-06</strain>
    </source>
</reference>
<feature type="transmembrane region" description="Helical" evidence="1">
    <location>
        <begin position="125"/>
        <end position="144"/>
    </location>
</feature>
<comment type="caution">
    <text evidence="2">The sequence shown here is derived from an EMBL/GenBank/DDBJ whole genome shotgun (WGS) entry which is preliminary data.</text>
</comment>
<proteinExistence type="predicted"/>
<keyword evidence="1" id="KW-0812">Transmembrane</keyword>
<feature type="transmembrane region" description="Helical" evidence="1">
    <location>
        <begin position="61"/>
        <end position="85"/>
    </location>
</feature>
<evidence type="ECO:0000313" key="2">
    <source>
        <dbReference type="EMBL" id="GAH66150.1"/>
    </source>
</evidence>
<accession>X1IA41</accession>
<feature type="transmembrane region" description="Helical" evidence="1">
    <location>
        <begin position="97"/>
        <end position="118"/>
    </location>
</feature>
<protein>
    <submittedName>
        <fullName evidence="2">Uncharacterized protein</fullName>
    </submittedName>
</protein>
<organism evidence="2">
    <name type="scientific">marine sediment metagenome</name>
    <dbReference type="NCBI Taxonomy" id="412755"/>
    <lineage>
        <taxon>unclassified sequences</taxon>
        <taxon>metagenomes</taxon>
        <taxon>ecological metagenomes</taxon>
    </lineage>
</organism>
<keyword evidence="1" id="KW-0472">Membrane</keyword>
<dbReference type="AlphaFoldDB" id="X1IA41"/>
<name>X1IA41_9ZZZZ</name>